<organism evidence="1 2">
    <name type="scientific">Methanoculleus bourgensis</name>
    <dbReference type="NCBI Taxonomy" id="83986"/>
    <lineage>
        <taxon>Archaea</taxon>
        <taxon>Methanobacteriati</taxon>
        <taxon>Methanobacteriota</taxon>
        <taxon>Stenosarchaea group</taxon>
        <taxon>Methanomicrobia</taxon>
        <taxon>Methanomicrobiales</taxon>
        <taxon>Methanomicrobiaceae</taxon>
        <taxon>Methanoculleus</taxon>
    </lineage>
</organism>
<dbReference type="AlphaFoldDB" id="A0A0X8XZ18"/>
<dbReference type="Proteomes" id="UP000069850">
    <property type="component" value="Chromosome 1"/>
</dbReference>
<accession>A0A0X8XZ18</accession>
<dbReference type="EMBL" id="LT158599">
    <property type="protein sequence ID" value="CVK34691.1"/>
    <property type="molecule type" value="Genomic_DNA"/>
</dbReference>
<name>A0A0X8XZ18_9EURY</name>
<evidence type="ECO:0000313" key="1">
    <source>
        <dbReference type="EMBL" id="CVK34691.1"/>
    </source>
</evidence>
<sequence length="55" mass="6141">MIPRPVAIRPEEDYPGAYDLKRRGFSRDDDVALEGLHRAAVYPPAFEPGSGEPEE</sequence>
<gene>
    <name evidence="1" type="ORF">MMAB1_3478</name>
</gene>
<dbReference type="GeneID" id="43321764"/>
<dbReference type="RefSeq" id="WP_157203738.1">
    <property type="nucleotide sequence ID" value="NZ_LT158599.1"/>
</dbReference>
<proteinExistence type="predicted"/>
<protein>
    <submittedName>
        <fullName evidence="1">Uncharacterized protein</fullName>
    </submittedName>
</protein>
<reference evidence="1 2" key="1">
    <citation type="submission" date="2016-01" db="EMBL/GenBank/DDBJ databases">
        <authorList>
            <person name="Manzoor S."/>
        </authorList>
    </citation>
    <scope>NUCLEOTIDE SEQUENCE [LARGE SCALE GENOMIC DNA]</scope>
    <source>
        <strain evidence="1">Methanoculleus sp MAB1</strain>
    </source>
</reference>
<evidence type="ECO:0000313" key="2">
    <source>
        <dbReference type="Proteomes" id="UP000069850"/>
    </source>
</evidence>
<dbReference type="KEGG" id="mema:MMAB1_3478"/>